<evidence type="ECO:0000256" key="8">
    <source>
        <dbReference type="ARBA" id="ARBA00022786"/>
    </source>
</evidence>
<evidence type="ECO:0000256" key="3">
    <source>
        <dbReference type="ARBA" id="ARBA00004906"/>
    </source>
</evidence>
<dbReference type="EMBL" id="AP028914">
    <property type="protein sequence ID" value="BES95532.1"/>
    <property type="molecule type" value="Genomic_DNA"/>
</dbReference>
<dbReference type="InterPro" id="IPR001841">
    <property type="entry name" value="Znf_RING"/>
</dbReference>
<keyword evidence="9" id="KW-0862">Zinc</keyword>
<dbReference type="InterPro" id="IPR013083">
    <property type="entry name" value="Znf_RING/FYVE/PHD"/>
</dbReference>
<dbReference type="Proteomes" id="UP001307889">
    <property type="component" value="Chromosome 6"/>
</dbReference>
<comment type="catalytic activity">
    <reaction evidence="1">
        <text>S-ubiquitinyl-[E2 ubiquitin-conjugating enzyme]-L-cysteine + [acceptor protein]-L-lysine = [E2 ubiquitin-conjugating enzyme]-L-cysteine + N(6)-ubiquitinyl-[acceptor protein]-L-lysine.</text>
        <dbReference type="EC" id="2.3.2.27"/>
    </reaction>
</comment>
<dbReference type="InterPro" id="IPR017907">
    <property type="entry name" value="Znf_RING_CS"/>
</dbReference>
<name>A0ABN7ATJ3_9HEMI</name>
<reference evidence="15 16" key="1">
    <citation type="submission" date="2023-09" db="EMBL/GenBank/DDBJ databases">
        <title>Nesidiocoris tenuis whole genome shotgun sequence.</title>
        <authorList>
            <person name="Shibata T."/>
            <person name="Shimoda M."/>
            <person name="Kobayashi T."/>
            <person name="Uehara T."/>
        </authorList>
    </citation>
    <scope>NUCLEOTIDE SEQUENCE [LARGE SCALE GENOMIC DNA]</scope>
    <source>
        <strain evidence="15 16">Japan</strain>
    </source>
</reference>
<keyword evidence="10 13" id="KW-0472">Membrane</keyword>
<proteinExistence type="predicted"/>
<evidence type="ECO:0000256" key="4">
    <source>
        <dbReference type="ARBA" id="ARBA00012483"/>
    </source>
</evidence>
<evidence type="ECO:0000313" key="16">
    <source>
        <dbReference type="Proteomes" id="UP001307889"/>
    </source>
</evidence>
<evidence type="ECO:0000259" key="14">
    <source>
        <dbReference type="PROSITE" id="PS50089"/>
    </source>
</evidence>
<accession>A0ABN7ATJ3</accession>
<dbReference type="PROSITE" id="PS50089">
    <property type="entry name" value="ZF_RING_2"/>
    <property type="match status" value="1"/>
</dbReference>
<dbReference type="PROSITE" id="PS00518">
    <property type="entry name" value="ZF_RING_1"/>
    <property type="match status" value="1"/>
</dbReference>
<dbReference type="Pfam" id="PF00097">
    <property type="entry name" value="zf-C3HC4"/>
    <property type="match status" value="1"/>
</dbReference>
<dbReference type="EC" id="2.3.2.27" evidence="4"/>
<gene>
    <name evidence="15" type="ORF">NTJ_08341</name>
</gene>
<evidence type="ECO:0000256" key="1">
    <source>
        <dbReference type="ARBA" id="ARBA00000900"/>
    </source>
</evidence>
<keyword evidence="5" id="KW-0808">Transferase</keyword>
<keyword evidence="8" id="KW-0833">Ubl conjugation pathway</keyword>
<protein>
    <recommendedName>
        <fullName evidence="4">RING-type E3 ubiquitin transferase</fullName>
        <ecNumber evidence="4">2.3.2.27</ecNumber>
    </recommendedName>
</protein>
<evidence type="ECO:0000256" key="9">
    <source>
        <dbReference type="ARBA" id="ARBA00022833"/>
    </source>
</evidence>
<dbReference type="SUPFAM" id="SSF57850">
    <property type="entry name" value="RING/U-box"/>
    <property type="match status" value="1"/>
</dbReference>
<keyword evidence="7 11" id="KW-0863">Zinc-finger</keyword>
<evidence type="ECO:0000256" key="10">
    <source>
        <dbReference type="ARBA" id="ARBA00023136"/>
    </source>
</evidence>
<evidence type="ECO:0000256" key="7">
    <source>
        <dbReference type="ARBA" id="ARBA00022771"/>
    </source>
</evidence>
<feature type="transmembrane region" description="Helical" evidence="13">
    <location>
        <begin position="162"/>
        <end position="180"/>
    </location>
</feature>
<dbReference type="PANTHER" id="PTHR12313">
    <property type="entry name" value="E3 UBIQUITIN-PROTEIN LIGASE RNF5-RELATED"/>
    <property type="match status" value="1"/>
</dbReference>
<dbReference type="CDD" id="cd16744">
    <property type="entry name" value="RING-HC_RNF185"/>
    <property type="match status" value="1"/>
</dbReference>
<feature type="domain" description="RING-type" evidence="14">
    <location>
        <begin position="27"/>
        <end position="68"/>
    </location>
</feature>
<evidence type="ECO:0000256" key="12">
    <source>
        <dbReference type="SAM" id="MobiDB-lite"/>
    </source>
</evidence>
<comment type="pathway">
    <text evidence="3">Protein modification; protein ubiquitination.</text>
</comment>
<feature type="transmembrane region" description="Helical" evidence="13">
    <location>
        <begin position="120"/>
        <end position="141"/>
    </location>
</feature>
<comment type="subcellular location">
    <subcellularLocation>
        <location evidence="2">Endomembrane system</location>
    </subcellularLocation>
</comment>
<dbReference type="InterPro" id="IPR045103">
    <property type="entry name" value="RNF5/RNF185-like"/>
</dbReference>
<feature type="region of interest" description="Disordered" evidence="12">
    <location>
        <begin position="80"/>
        <end position="108"/>
    </location>
</feature>
<dbReference type="SMART" id="SM00184">
    <property type="entry name" value="RING"/>
    <property type="match status" value="1"/>
</dbReference>
<evidence type="ECO:0000256" key="2">
    <source>
        <dbReference type="ARBA" id="ARBA00004308"/>
    </source>
</evidence>
<evidence type="ECO:0000256" key="5">
    <source>
        <dbReference type="ARBA" id="ARBA00022679"/>
    </source>
</evidence>
<evidence type="ECO:0000256" key="11">
    <source>
        <dbReference type="PROSITE-ProRule" id="PRU00175"/>
    </source>
</evidence>
<dbReference type="InterPro" id="IPR018957">
    <property type="entry name" value="Znf_C3HC4_RING-type"/>
</dbReference>
<keyword evidence="16" id="KW-1185">Reference proteome</keyword>
<evidence type="ECO:0000256" key="13">
    <source>
        <dbReference type="SAM" id="Phobius"/>
    </source>
</evidence>
<evidence type="ECO:0000313" key="15">
    <source>
        <dbReference type="EMBL" id="BES95532.1"/>
    </source>
</evidence>
<organism evidence="15 16">
    <name type="scientific">Nesidiocoris tenuis</name>
    <dbReference type="NCBI Taxonomy" id="355587"/>
    <lineage>
        <taxon>Eukaryota</taxon>
        <taxon>Metazoa</taxon>
        <taxon>Ecdysozoa</taxon>
        <taxon>Arthropoda</taxon>
        <taxon>Hexapoda</taxon>
        <taxon>Insecta</taxon>
        <taxon>Pterygota</taxon>
        <taxon>Neoptera</taxon>
        <taxon>Paraneoptera</taxon>
        <taxon>Hemiptera</taxon>
        <taxon>Heteroptera</taxon>
        <taxon>Panheteroptera</taxon>
        <taxon>Cimicomorpha</taxon>
        <taxon>Miridae</taxon>
        <taxon>Dicyphina</taxon>
        <taxon>Nesidiocoris</taxon>
    </lineage>
</organism>
<keyword evidence="6" id="KW-0479">Metal-binding</keyword>
<dbReference type="Gene3D" id="3.30.40.10">
    <property type="entry name" value="Zinc/RING finger domain, C3HC4 (zinc finger)"/>
    <property type="match status" value="1"/>
</dbReference>
<keyword evidence="13" id="KW-1133">Transmembrane helix</keyword>
<sequence>METKNAPGPSRSPKDSEEKDENTMYECNICLDTAKDAVVSMCGHLFCWPCLHQWLETRPMKQLCPVCKAAISKDKVIPLYGRGSKQQEDPRNKVPPRPAGQRTEPEHTGFPGFGFGDNGFHMSFGIGAFPFGFIASTFNGGHEQRPHNMFQERGATNPEEEFLSKLFLYVAIVIFLWLLIA</sequence>
<evidence type="ECO:0000256" key="6">
    <source>
        <dbReference type="ARBA" id="ARBA00022723"/>
    </source>
</evidence>
<keyword evidence="13" id="KW-0812">Transmembrane</keyword>